<keyword evidence="1" id="KW-0175">Coiled coil</keyword>
<dbReference type="Proteomes" id="UP000448867">
    <property type="component" value="Unassembled WGS sequence"/>
</dbReference>
<gene>
    <name evidence="2" type="ORF">GJU40_02970</name>
</gene>
<accession>A0A7X2IWJ8</accession>
<evidence type="ECO:0000313" key="2">
    <source>
        <dbReference type="EMBL" id="MRX71132.1"/>
    </source>
</evidence>
<evidence type="ECO:0000256" key="1">
    <source>
        <dbReference type="SAM" id="Coils"/>
    </source>
</evidence>
<dbReference type="RefSeq" id="WP_154306267.1">
    <property type="nucleotide sequence ID" value="NZ_WKKI01000003.1"/>
</dbReference>
<reference evidence="2 3" key="1">
    <citation type="submission" date="2019-11" db="EMBL/GenBank/DDBJ databases">
        <title>Bacillus lacus genome.</title>
        <authorList>
            <person name="Allen C.J."/>
            <person name="Newman J.D."/>
        </authorList>
    </citation>
    <scope>NUCLEOTIDE SEQUENCE [LARGE SCALE GENOMIC DNA]</scope>
    <source>
        <strain evidence="2 3">KCTC 33946</strain>
    </source>
</reference>
<keyword evidence="3" id="KW-1185">Reference proteome</keyword>
<proteinExistence type="predicted"/>
<dbReference type="EMBL" id="WKKI01000003">
    <property type="protein sequence ID" value="MRX71132.1"/>
    <property type="molecule type" value="Genomic_DNA"/>
</dbReference>
<organism evidence="2 3">
    <name type="scientific">Metabacillus lacus</name>
    <dbReference type="NCBI Taxonomy" id="1983721"/>
    <lineage>
        <taxon>Bacteria</taxon>
        <taxon>Bacillati</taxon>
        <taxon>Bacillota</taxon>
        <taxon>Bacilli</taxon>
        <taxon>Bacillales</taxon>
        <taxon>Bacillaceae</taxon>
        <taxon>Metabacillus</taxon>
    </lineage>
</organism>
<name>A0A7X2IWJ8_9BACI</name>
<evidence type="ECO:0000313" key="3">
    <source>
        <dbReference type="Proteomes" id="UP000448867"/>
    </source>
</evidence>
<feature type="coiled-coil region" evidence="1">
    <location>
        <begin position="55"/>
        <end position="107"/>
    </location>
</feature>
<comment type="caution">
    <text evidence="2">The sequence shown here is derived from an EMBL/GenBank/DDBJ whole genome shotgun (WGS) entry which is preliminary data.</text>
</comment>
<dbReference type="AlphaFoldDB" id="A0A7X2IWJ8"/>
<dbReference type="OrthoDB" id="1826980at2"/>
<sequence length="211" mass="25470">MQNASKVLKTEPSLQNIKKRYDQLDKWDERLNKNDGFIRWKDESIREASDHFRWIHSFEKQIQEAEQRIENINWLNPLKLKENRLTKDRAEEEITRVKTEIKFHDKKLNYHREKLGFSNEKEFNQMKTQHEAERPELLEKNKNTRQYIRSERNVLHKAEIAHKNAFVRQVASLYPERPEMRYMDFKTATKLAGLHKNGVVVSIETIEKNPE</sequence>
<protein>
    <submittedName>
        <fullName evidence="2">Uncharacterized protein</fullName>
    </submittedName>
</protein>